<proteinExistence type="predicted"/>
<dbReference type="InterPro" id="IPR037185">
    <property type="entry name" value="EmrE-like"/>
</dbReference>
<organism evidence="2 3">
    <name type="scientific">Anaerotignum lactatifermentans DSM 14214</name>
    <dbReference type="NCBI Taxonomy" id="1121323"/>
    <lineage>
        <taxon>Bacteria</taxon>
        <taxon>Bacillati</taxon>
        <taxon>Bacillota</taxon>
        <taxon>Clostridia</taxon>
        <taxon>Lachnospirales</taxon>
        <taxon>Anaerotignaceae</taxon>
        <taxon>Anaerotignum</taxon>
    </lineage>
</organism>
<dbReference type="EMBL" id="FRAH01000005">
    <property type="protein sequence ID" value="SHJ72807.1"/>
    <property type="molecule type" value="Genomic_DNA"/>
</dbReference>
<evidence type="ECO:0000256" key="1">
    <source>
        <dbReference type="SAM" id="Phobius"/>
    </source>
</evidence>
<dbReference type="RefSeq" id="WP_072848551.1">
    <property type="nucleotide sequence ID" value="NZ_FRAH01000005.1"/>
</dbReference>
<keyword evidence="3" id="KW-1185">Reference proteome</keyword>
<dbReference type="PANTHER" id="PTHR34821">
    <property type="entry name" value="INNER MEMBRANE PROTEIN YDCZ"/>
    <property type="match status" value="1"/>
</dbReference>
<dbReference type="OrthoDB" id="1654616at2"/>
<dbReference type="AlphaFoldDB" id="A0A1M6LNL1"/>
<feature type="transmembrane region" description="Helical" evidence="1">
    <location>
        <begin position="93"/>
        <end position="115"/>
    </location>
</feature>
<dbReference type="InterPro" id="IPR006750">
    <property type="entry name" value="YdcZ"/>
</dbReference>
<dbReference type="Proteomes" id="UP000183975">
    <property type="component" value="Unassembled WGS sequence"/>
</dbReference>
<evidence type="ECO:0000313" key="2">
    <source>
        <dbReference type="EMBL" id="SHJ72807.1"/>
    </source>
</evidence>
<keyword evidence="1" id="KW-0812">Transmembrane</keyword>
<sequence length="154" mass="16720">MIFYITAVANGFLNTVNKMVNVKAGECLGTANGALINYVEATIISLCLIFVTGNGAEMNFSHITEVPPLFYLGSVCGLIAMIFLILGTSHTGAMASTILALLGQLGMSVALDYVFFQTFSWKRILGIFLITAGIAWREYIKIQDRRKQIKGDAA</sequence>
<dbReference type="GeneID" id="78176202"/>
<name>A0A1M6LNL1_9FIRM</name>
<protein>
    <submittedName>
        <fullName evidence="2">Uncharacterized membrane protein YdcZ, DUF606 family</fullName>
    </submittedName>
</protein>
<reference evidence="2 3" key="1">
    <citation type="submission" date="2016-11" db="EMBL/GenBank/DDBJ databases">
        <authorList>
            <person name="Jaros S."/>
            <person name="Januszkiewicz K."/>
            <person name="Wedrychowicz H."/>
        </authorList>
    </citation>
    <scope>NUCLEOTIDE SEQUENCE [LARGE SCALE GENOMIC DNA]</scope>
    <source>
        <strain evidence="2 3">DSM 14214</strain>
    </source>
</reference>
<feature type="transmembrane region" description="Helical" evidence="1">
    <location>
        <begin position="68"/>
        <end position="86"/>
    </location>
</feature>
<dbReference type="GO" id="GO:0005886">
    <property type="term" value="C:plasma membrane"/>
    <property type="evidence" value="ECO:0007669"/>
    <property type="project" value="TreeGrafter"/>
</dbReference>
<gene>
    <name evidence="2" type="ORF">SAMN02745138_00381</name>
</gene>
<evidence type="ECO:0000313" key="3">
    <source>
        <dbReference type="Proteomes" id="UP000183975"/>
    </source>
</evidence>
<dbReference type="PANTHER" id="PTHR34821:SF2">
    <property type="entry name" value="INNER MEMBRANE PROTEIN YDCZ"/>
    <property type="match status" value="1"/>
</dbReference>
<dbReference type="Pfam" id="PF04657">
    <property type="entry name" value="DMT_YdcZ"/>
    <property type="match status" value="1"/>
</dbReference>
<keyword evidence="1" id="KW-0472">Membrane</keyword>
<dbReference type="SUPFAM" id="SSF103481">
    <property type="entry name" value="Multidrug resistance efflux transporter EmrE"/>
    <property type="match status" value="1"/>
</dbReference>
<accession>A0A1M6LNL1</accession>
<keyword evidence="1" id="KW-1133">Transmembrane helix</keyword>
<feature type="transmembrane region" description="Helical" evidence="1">
    <location>
        <begin position="121"/>
        <end position="140"/>
    </location>
</feature>